<reference evidence="1 2" key="1">
    <citation type="journal article" date="2021" name="Elife">
        <title>Chloroplast acquisition without the gene transfer in kleptoplastic sea slugs, Plakobranchus ocellatus.</title>
        <authorList>
            <person name="Maeda T."/>
            <person name="Takahashi S."/>
            <person name="Yoshida T."/>
            <person name="Shimamura S."/>
            <person name="Takaki Y."/>
            <person name="Nagai Y."/>
            <person name="Toyoda A."/>
            <person name="Suzuki Y."/>
            <person name="Arimoto A."/>
            <person name="Ishii H."/>
            <person name="Satoh N."/>
            <person name="Nishiyama T."/>
            <person name="Hasebe M."/>
            <person name="Maruyama T."/>
            <person name="Minagawa J."/>
            <person name="Obokata J."/>
            <person name="Shigenobu S."/>
        </authorList>
    </citation>
    <scope>NUCLEOTIDE SEQUENCE [LARGE SCALE GENOMIC DNA]</scope>
</reference>
<evidence type="ECO:0000313" key="2">
    <source>
        <dbReference type="Proteomes" id="UP000762676"/>
    </source>
</evidence>
<proteinExistence type="predicted"/>
<accession>A0AAV4FGS8</accession>
<sequence length="127" mass="14458">MDGLLQQLCNYELQPDTTLLTASQPGLIRKRGKLTNTRARSDRSNTHAERRQVVWSGHRPAELIRSGGDETAKTLAAHCQKTWGEKTWTTDWTQSLVIPLPIKDKLRQSQNYMIISRLILVTIVKCC</sequence>
<evidence type="ECO:0000313" key="1">
    <source>
        <dbReference type="EMBL" id="GFR72075.1"/>
    </source>
</evidence>
<dbReference type="EMBL" id="BMAT01000732">
    <property type="protein sequence ID" value="GFR72075.1"/>
    <property type="molecule type" value="Genomic_DNA"/>
</dbReference>
<keyword evidence="2" id="KW-1185">Reference proteome</keyword>
<dbReference type="AlphaFoldDB" id="A0AAV4FGS8"/>
<name>A0AAV4FGS8_9GAST</name>
<comment type="caution">
    <text evidence="1">The sequence shown here is derived from an EMBL/GenBank/DDBJ whole genome shotgun (WGS) entry which is preliminary data.</text>
</comment>
<protein>
    <submittedName>
        <fullName evidence="1">Uncharacterized protein</fullName>
    </submittedName>
</protein>
<dbReference type="Proteomes" id="UP000762676">
    <property type="component" value="Unassembled WGS sequence"/>
</dbReference>
<organism evidence="1 2">
    <name type="scientific">Elysia marginata</name>
    <dbReference type="NCBI Taxonomy" id="1093978"/>
    <lineage>
        <taxon>Eukaryota</taxon>
        <taxon>Metazoa</taxon>
        <taxon>Spiralia</taxon>
        <taxon>Lophotrochozoa</taxon>
        <taxon>Mollusca</taxon>
        <taxon>Gastropoda</taxon>
        <taxon>Heterobranchia</taxon>
        <taxon>Euthyneura</taxon>
        <taxon>Panpulmonata</taxon>
        <taxon>Sacoglossa</taxon>
        <taxon>Placobranchoidea</taxon>
        <taxon>Plakobranchidae</taxon>
        <taxon>Elysia</taxon>
    </lineage>
</organism>
<gene>
    <name evidence="1" type="ORF">ElyMa_000369000</name>
</gene>